<protein>
    <submittedName>
        <fullName evidence="1">Uncharacterized protein</fullName>
    </submittedName>
</protein>
<dbReference type="CDD" id="cd21416">
    <property type="entry name" value="HDC_protein"/>
    <property type="match status" value="1"/>
</dbReference>
<name>A0A6N3A498_STASI</name>
<dbReference type="GeneID" id="77330951"/>
<sequence length="393" mass="42841">MELLIAFLVVMVFIFIGEWGSNFSKAYIPSVFITAALFTIGFWTFLPKDIVNQASFGKEFVAIAVPLLLVHLGTMMDLKQLAAQWRAVVVALAGVVGTMVLTLTIGTLLFDWHTVVAAVPPLTGGVISVALMSDGLKAEGLTTLVAIPVAMYITHSIIGYPLTSVVLKREGKRLLKQYDNQKLDFKKTELSQEADETLTKKPTFLKSEKFQTPAFLLAKVALVAVLAVLLEKATNKAINGNVIALVLGVIFHQIGFLEKQILNKAKVFNWLMYGLLAFVFSQLSMTTPKVLSGIMILILVLIALGILGMYLASSLLSKPLKMSKDMAFATALTALFGFPADYILTNEVVNNLTKDEKARNVLIDYMMPKMLVGGFATVSVASIIIASLFLKLL</sequence>
<dbReference type="AlphaFoldDB" id="A0A6N3A498"/>
<organism evidence="1">
    <name type="scientific">Staphylococcus simulans</name>
    <dbReference type="NCBI Taxonomy" id="1286"/>
    <lineage>
        <taxon>Bacteria</taxon>
        <taxon>Bacillati</taxon>
        <taxon>Bacillota</taxon>
        <taxon>Bacilli</taxon>
        <taxon>Bacillales</taxon>
        <taxon>Staphylococcaceae</taxon>
        <taxon>Staphylococcus</taxon>
    </lineage>
</organism>
<dbReference type="EMBL" id="CACRUO010000020">
    <property type="protein sequence ID" value="VYT83362.1"/>
    <property type="molecule type" value="Genomic_DNA"/>
</dbReference>
<evidence type="ECO:0000313" key="1">
    <source>
        <dbReference type="EMBL" id="VYT83362.1"/>
    </source>
</evidence>
<dbReference type="KEGG" id="ssif:AL483_01090"/>
<dbReference type="InterPro" id="IPR049576">
    <property type="entry name" value="HDC-like"/>
</dbReference>
<gene>
    <name evidence="1" type="ORF">SSLFYP27_00748</name>
</gene>
<proteinExistence type="predicted"/>
<dbReference type="RefSeq" id="WP_061054624.1">
    <property type="nucleotide sequence ID" value="NZ_CACRUO010000020.1"/>
</dbReference>
<accession>A0A6N3A498</accession>
<reference evidence="1" key="1">
    <citation type="submission" date="2019-11" db="EMBL/GenBank/DDBJ databases">
        <authorList>
            <person name="Feng L."/>
        </authorList>
    </citation>
    <scope>NUCLEOTIDE SEQUENCE</scope>
    <source>
        <strain evidence="1">SsimulansLFYP27</strain>
    </source>
</reference>